<keyword evidence="2" id="KW-1185">Reference proteome</keyword>
<reference evidence="2" key="1">
    <citation type="journal article" date="2014" name="Soil Biol. Biochem.">
        <title>Structure and function of bacterial communities in ageing soils: Insights from the Mendocino ecological staircase.</title>
        <authorList>
            <person name="Uroz S."/>
            <person name="Tech J.J."/>
            <person name="Sawaya N.A."/>
            <person name="Frey-Klett P."/>
            <person name="Leveau J.H.J."/>
        </authorList>
    </citation>
    <scope>NUCLEOTIDE SEQUENCE [LARGE SCALE GENOMIC DNA]</scope>
    <source>
        <strain evidence="2">Cal35</strain>
    </source>
</reference>
<gene>
    <name evidence="1" type="ORF">LT85_4638</name>
</gene>
<name>A0A0A1FGX5_9BURK</name>
<evidence type="ECO:0000313" key="1">
    <source>
        <dbReference type="EMBL" id="AIY43796.1"/>
    </source>
</evidence>
<dbReference type="KEGG" id="care:LT85_4638"/>
<dbReference type="Proteomes" id="UP000030302">
    <property type="component" value="Chromosome"/>
</dbReference>
<evidence type="ECO:0000313" key="2">
    <source>
        <dbReference type="Proteomes" id="UP000030302"/>
    </source>
</evidence>
<sequence length="129" mass="14660">MDRSSVCTNATTQIGCSELDGIDIWTAIGVFRQGIVRCKSAIAKVPRELGSPWKISEWEKFCWASSARLRGYCLNPCRPRLIHRRGRSWRRIIGLYTSPSLIRRSITTATTTCRQDKDKKTNEKSVPNS</sequence>
<dbReference type="EMBL" id="CP009962">
    <property type="protein sequence ID" value="AIY43796.1"/>
    <property type="molecule type" value="Genomic_DNA"/>
</dbReference>
<protein>
    <submittedName>
        <fullName evidence="1">Uncharacterized protein</fullName>
    </submittedName>
</protein>
<accession>A0A0A1FGX5</accession>
<organism evidence="1 2">
    <name type="scientific">Collimonas arenae</name>
    <dbReference type="NCBI Taxonomy" id="279058"/>
    <lineage>
        <taxon>Bacteria</taxon>
        <taxon>Pseudomonadati</taxon>
        <taxon>Pseudomonadota</taxon>
        <taxon>Betaproteobacteria</taxon>
        <taxon>Burkholderiales</taxon>
        <taxon>Oxalobacteraceae</taxon>
        <taxon>Collimonas</taxon>
    </lineage>
</organism>
<dbReference type="HOGENOM" id="CLU_1945073_0_0_4"/>
<dbReference type="AlphaFoldDB" id="A0A0A1FGX5"/>
<proteinExistence type="predicted"/>